<dbReference type="PROSITE" id="PS50297">
    <property type="entry name" value="ANK_REP_REGION"/>
    <property type="match status" value="2"/>
</dbReference>
<reference evidence="5 6" key="1">
    <citation type="journal article" date="2011" name="Proc. Natl. Acad. Sci. U.S.A.">
        <title>Niche of harmful alga Aureococcus anophagefferens revealed through ecogenomics.</title>
        <authorList>
            <person name="Gobler C.J."/>
            <person name="Berry D.L."/>
            <person name="Dyhrman S.T."/>
            <person name="Wilhelm S.W."/>
            <person name="Salamov A."/>
            <person name="Lobanov A.V."/>
            <person name="Zhang Y."/>
            <person name="Collier J.L."/>
            <person name="Wurch L.L."/>
            <person name="Kustka A.B."/>
            <person name="Dill B.D."/>
            <person name="Shah M."/>
            <person name="VerBerkmoes N.C."/>
            <person name="Kuo A."/>
            <person name="Terry A."/>
            <person name="Pangilinan J."/>
            <person name="Lindquist E.A."/>
            <person name="Lucas S."/>
            <person name="Paulsen I.T."/>
            <person name="Hattenrath-Lehmann T.K."/>
            <person name="Talmage S.C."/>
            <person name="Walker E.A."/>
            <person name="Koch F."/>
            <person name="Burson A.M."/>
            <person name="Marcoval M.A."/>
            <person name="Tang Y.Z."/>
            <person name="Lecleir G.R."/>
            <person name="Coyne K.J."/>
            <person name="Berg G.M."/>
            <person name="Bertrand E.M."/>
            <person name="Saito M.A."/>
            <person name="Gladyshev V.N."/>
            <person name="Grigoriev I.V."/>
        </authorList>
    </citation>
    <scope>NUCLEOTIDE SEQUENCE [LARGE SCALE GENOMIC DNA]</scope>
    <source>
        <strain evidence="6">CCMP 1984</strain>
    </source>
</reference>
<feature type="compositionally biased region" description="Basic and acidic residues" evidence="2">
    <location>
        <begin position="1343"/>
        <end position="1361"/>
    </location>
</feature>
<gene>
    <name evidence="5" type="ORF">AURANDRAFT_64728</name>
</gene>
<feature type="transmembrane region" description="Helical" evidence="3">
    <location>
        <begin position="27"/>
        <end position="50"/>
    </location>
</feature>
<feature type="compositionally biased region" description="Basic and acidic residues" evidence="2">
    <location>
        <begin position="573"/>
        <end position="589"/>
    </location>
</feature>
<keyword evidence="3" id="KW-0812">Transmembrane</keyword>
<dbReference type="eggNOG" id="KOG2131">
    <property type="taxonomic scope" value="Eukaryota"/>
</dbReference>
<dbReference type="PANTHER" id="PTHR15723:SF0">
    <property type="entry name" value="CARBOHYDRATE SULFOTRANSFERASE 15"/>
    <property type="match status" value="1"/>
</dbReference>
<keyword evidence="3" id="KW-1133">Transmembrane helix</keyword>
<dbReference type="Proteomes" id="UP000002729">
    <property type="component" value="Unassembled WGS sequence"/>
</dbReference>
<feature type="compositionally biased region" description="Basic and acidic residues" evidence="2">
    <location>
        <begin position="1107"/>
        <end position="1126"/>
    </location>
</feature>
<dbReference type="SMART" id="SM00248">
    <property type="entry name" value="ANK"/>
    <property type="match status" value="4"/>
</dbReference>
<evidence type="ECO:0000313" key="6">
    <source>
        <dbReference type="Proteomes" id="UP000002729"/>
    </source>
</evidence>
<feature type="compositionally biased region" description="Basic and acidic residues" evidence="2">
    <location>
        <begin position="1277"/>
        <end position="1298"/>
    </location>
</feature>
<dbReference type="RefSeq" id="XP_009037614.1">
    <property type="nucleotide sequence ID" value="XM_009039366.1"/>
</dbReference>
<dbReference type="PROSITE" id="PS51184">
    <property type="entry name" value="JMJC"/>
    <property type="match status" value="1"/>
</dbReference>
<dbReference type="InterPro" id="IPR052654">
    <property type="entry name" value="CS_Sulfotransferase"/>
</dbReference>
<evidence type="ECO:0000313" key="5">
    <source>
        <dbReference type="EMBL" id="EGB07616.1"/>
    </source>
</evidence>
<accession>F0YB89</accession>
<dbReference type="GeneID" id="20224969"/>
<feature type="region of interest" description="Disordered" evidence="2">
    <location>
        <begin position="104"/>
        <end position="137"/>
    </location>
</feature>
<dbReference type="GO" id="GO:0019319">
    <property type="term" value="P:hexose biosynthetic process"/>
    <property type="evidence" value="ECO:0007669"/>
    <property type="project" value="TreeGrafter"/>
</dbReference>
<feature type="compositionally biased region" description="Low complexity" evidence="2">
    <location>
        <begin position="104"/>
        <end position="114"/>
    </location>
</feature>
<name>F0YB89_AURAN</name>
<feature type="region of interest" description="Disordered" evidence="2">
    <location>
        <begin position="1272"/>
        <end position="1367"/>
    </location>
</feature>
<dbReference type="OrthoDB" id="203487at2759"/>
<dbReference type="InterPro" id="IPR027417">
    <property type="entry name" value="P-loop_NTPase"/>
</dbReference>
<evidence type="ECO:0000256" key="1">
    <source>
        <dbReference type="PROSITE-ProRule" id="PRU00023"/>
    </source>
</evidence>
<keyword evidence="3" id="KW-0472">Membrane</keyword>
<keyword evidence="1" id="KW-0040">ANK repeat</keyword>
<dbReference type="EMBL" id="GL833130">
    <property type="protein sequence ID" value="EGB07616.1"/>
    <property type="molecule type" value="Genomic_DNA"/>
</dbReference>
<organism evidence="6">
    <name type="scientific">Aureococcus anophagefferens</name>
    <name type="common">Harmful bloom alga</name>
    <dbReference type="NCBI Taxonomy" id="44056"/>
    <lineage>
        <taxon>Eukaryota</taxon>
        <taxon>Sar</taxon>
        <taxon>Stramenopiles</taxon>
        <taxon>Ochrophyta</taxon>
        <taxon>Pelagophyceae</taxon>
        <taxon>Pelagomonadales</taxon>
        <taxon>Pelagomonadaceae</taxon>
        <taxon>Aureococcus</taxon>
    </lineage>
</organism>
<feature type="repeat" description="ANK" evidence="1">
    <location>
        <begin position="799"/>
        <end position="831"/>
    </location>
</feature>
<protein>
    <recommendedName>
        <fullName evidence="4">JmjC domain-containing protein</fullName>
    </recommendedName>
</protein>
<dbReference type="Gene3D" id="3.40.50.300">
    <property type="entry name" value="P-loop containing nucleotide triphosphate hydrolases"/>
    <property type="match status" value="1"/>
</dbReference>
<evidence type="ECO:0000256" key="3">
    <source>
        <dbReference type="SAM" id="Phobius"/>
    </source>
</evidence>
<dbReference type="Gene3D" id="2.60.120.650">
    <property type="entry name" value="Cupin"/>
    <property type="match status" value="1"/>
</dbReference>
<dbReference type="GO" id="GO:0050659">
    <property type="term" value="F:N-acetylgalactosamine 4-sulfate 6-O-sulfotransferase activity"/>
    <property type="evidence" value="ECO:0007669"/>
    <property type="project" value="TreeGrafter"/>
</dbReference>
<dbReference type="SUPFAM" id="SSF52540">
    <property type="entry name" value="P-loop containing nucleoside triphosphate hydrolases"/>
    <property type="match status" value="1"/>
</dbReference>
<dbReference type="SUPFAM" id="SSF51197">
    <property type="entry name" value="Clavaminate synthase-like"/>
    <property type="match status" value="1"/>
</dbReference>
<dbReference type="InterPro" id="IPR036770">
    <property type="entry name" value="Ankyrin_rpt-contain_sf"/>
</dbReference>
<keyword evidence="6" id="KW-1185">Reference proteome</keyword>
<feature type="region of interest" description="Disordered" evidence="2">
    <location>
        <begin position="1094"/>
        <end position="1126"/>
    </location>
</feature>
<dbReference type="Pfam" id="PF12796">
    <property type="entry name" value="Ank_2"/>
    <property type="match status" value="1"/>
</dbReference>
<dbReference type="eggNOG" id="KOG4177">
    <property type="taxonomic scope" value="Eukaryota"/>
</dbReference>
<dbReference type="SUPFAM" id="SSF48403">
    <property type="entry name" value="Ankyrin repeat"/>
    <property type="match status" value="1"/>
</dbReference>
<proteinExistence type="predicted"/>
<feature type="repeat" description="ANK" evidence="1">
    <location>
        <begin position="765"/>
        <end position="797"/>
    </location>
</feature>
<dbReference type="SMART" id="SM00558">
    <property type="entry name" value="JmjC"/>
    <property type="match status" value="1"/>
</dbReference>
<feature type="domain" description="JmjC" evidence="4">
    <location>
        <begin position="1121"/>
        <end position="1271"/>
    </location>
</feature>
<dbReference type="KEGG" id="aaf:AURANDRAFT_64728"/>
<dbReference type="InParanoid" id="F0YB89"/>
<dbReference type="PANTHER" id="PTHR15723">
    <property type="entry name" value="CARBOHYDRATE SULFOTRANSFERASE 15"/>
    <property type="match status" value="1"/>
</dbReference>
<dbReference type="InterPro" id="IPR002110">
    <property type="entry name" value="Ankyrin_rpt"/>
</dbReference>
<dbReference type="Gene3D" id="1.25.40.20">
    <property type="entry name" value="Ankyrin repeat-containing domain"/>
    <property type="match status" value="1"/>
</dbReference>
<evidence type="ECO:0000259" key="4">
    <source>
        <dbReference type="PROSITE" id="PS51184"/>
    </source>
</evidence>
<dbReference type="PROSITE" id="PS50088">
    <property type="entry name" value="ANK_REPEAT"/>
    <property type="match status" value="2"/>
</dbReference>
<evidence type="ECO:0000256" key="2">
    <source>
        <dbReference type="SAM" id="MobiDB-lite"/>
    </source>
</evidence>
<sequence>MRRHGQQSPPRHHVATARSGRKSRLPVLLILVCLAVDLACVVVGACRLVFEPRDLWAACRLTAGAVSGGLLVRPGGGGNTSPATLAFHAALAVELATRVRRNEAPAAPAEYEGPALRRQKARPLPNGFREPRRAPPGADDMLGGAAAAAVATTRGALVGRDVGLADELPVGWAADLVDYDAAGIEAKHGALARDLREARSSAKAGATGSFCYKDDESDEALSCIPKVYILGAPKAGTSDLWRVLTSHPRSMKASRKETRFLTRGEFGAPRDGYVDQGTRLSEFAQSHEATARKVAAELHGGGRSDVAVVDGGPHTLWWSTQRHDGADTGMVPAPQLMFHMVPEAKLLVSLAEPAKRMYSDYWFLTAAGVAKMVNDPKRRKKGRGPPPEIQSADDFHGKALEDARAMELCFDRHDAAGGGGKFKWDVRAVQRCAYDMKHFAKNGRGRIAVSVYSAYVARWLEAYPRDQFLFTRLEDRSDAPSMRAEMTRVFEFLDMDPSAMSGLDDAALGEHANAAASERPAMRDDTAQVLRAFFRPHNDRLADLLGDPKFAWPDVAVGGGTGRTAEDVLRAQDSMRKDRERHQAERARPGDAATTTKRDVPADISVLDLVTRSDHDGLRDALEAHGPALIAEGKVSAGDALASAALILDEPMVSLLLGPGGVSANATEGREAHGKSSLHVACMTGLWGDSMRDSFTFSLLGGDPHVIDGAIRRGGAVAGVKLLKERGTKSTYGQLHIRQAISNAVTAVVDALLKHGADPSAFDTQGKTPAHYCANSGFGDAIELLAKRGANLDLTEKQHGATPLTQAALNGNARAVVALLENGARPQVRDGHGHDLFDLATGRGAPLSIMLAEADEPADDGAGRVTDLTEYADPVLLRRRLSKLLGGLYRDRDGNAAKADGALAPAGAPEALPALAAGGWNGPLRSSLSELLWGVGAAPRSDAAIEARLDHCDFDVVEAGDASIELVLDHLTRNKPVILRGVLEGWTGAKATYTPSRLKEMHGEAKVTVSAIPYAKKFSSVLGDSEMTLGEYVDMMEARNLTGGRYPWYVFRGHPTSKMPKKDVAHNVGWFVNPDDTPTPEVIYKTFENAAAYDTQRGRGGRGGPKGGREKRDRMAEASESAQRKAWEDRFTLKGDDDDAPLPDPAARIWPFVNLQWALGVEGSGAPQHFHNTAWNALVYGAKRWLVFPPAYSFMSNMQIRQWDETEREENEKGVGQPPPLECIQRAGDVAIIPELWGHGIINLQDTIAVATEVKASLFRAPLPQAFKLVKFHQKDKKGDGEGLRPGRDHHGGEEPPPRRPRQFPEYDAPYDKDAKPARGRPQFHPAPREDPYLRKPRGGDPFADRRKMMRDHQGAREAARRAMRGA</sequence>
<dbReference type="InterPro" id="IPR003347">
    <property type="entry name" value="JmjC_dom"/>
</dbReference>
<feature type="region of interest" description="Disordered" evidence="2">
    <location>
        <begin position="573"/>
        <end position="596"/>
    </location>
</feature>